<dbReference type="EMBL" id="CAAALY010023506">
    <property type="protein sequence ID" value="VEL15121.1"/>
    <property type="molecule type" value="Genomic_DNA"/>
</dbReference>
<evidence type="ECO:0008006" key="14">
    <source>
        <dbReference type="Google" id="ProtNLM"/>
    </source>
</evidence>
<proteinExistence type="inferred from homology"/>
<evidence type="ECO:0000256" key="6">
    <source>
        <dbReference type="ARBA" id="ARBA00023136"/>
    </source>
</evidence>
<comment type="similarity">
    <text evidence="2">Belongs to the ACDP family.</text>
</comment>
<feature type="transmembrane region" description="Helical" evidence="9">
    <location>
        <begin position="104"/>
        <end position="133"/>
    </location>
</feature>
<dbReference type="PROSITE" id="PS51371">
    <property type="entry name" value="CBS"/>
    <property type="match status" value="1"/>
</dbReference>
<dbReference type="GO" id="GO:0008340">
    <property type="term" value="P:determination of adult lifespan"/>
    <property type="evidence" value="ECO:0007669"/>
    <property type="project" value="UniProtKB-ARBA"/>
</dbReference>
<keyword evidence="5 8" id="KW-1133">Transmembrane helix</keyword>
<evidence type="ECO:0000259" key="11">
    <source>
        <dbReference type="PROSITE" id="PS51846"/>
    </source>
</evidence>
<evidence type="ECO:0000256" key="5">
    <source>
        <dbReference type="ARBA" id="ARBA00022989"/>
    </source>
</evidence>
<dbReference type="PROSITE" id="PS51846">
    <property type="entry name" value="CNNM"/>
    <property type="match status" value="1"/>
</dbReference>
<evidence type="ECO:0000256" key="7">
    <source>
        <dbReference type="PROSITE-ProRule" id="PRU00703"/>
    </source>
</evidence>
<keyword evidence="4" id="KW-0677">Repeat</keyword>
<evidence type="ECO:0000256" key="3">
    <source>
        <dbReference type="ARBA" id="ARBA00022692"/>
    </source>
</evidence>
<dbReference type="Pfam" id="PF01595">
    <property type="entry name" value="CNNM"/>
    <property type="match status" value="1"/>
</dbReference>
<dbReference type="GO" id="GO:0032026">
    <property type="term" value="P:response to magnesium ion"/>
    <property type="evidence" value="ECO:0007669"/>
    <property type="project" value="UniProtKB-ARBA"/>
</dbReference>
<comment type="caution">
    <text evidence="12">The sequence shown here is derived from an EMBL/GenBank/DDBJ whole genome shotgun (WGS) entry which is preliminary data.</text>
</comment>
<dbReference type="GO" id="GO:0005886">
    <property type="term" value="C:plasma membrane"/>
    <property type="evidence" value="ECO:0007669"/>
    <property type="project" value="TreeGrafter"/>
</dbReference>
<dbReference type="InterPro" id="IPR044751">
    <property type="entry name" value="Ion_transp-like_CBS"/>
</dbReference>
<keyword evidence="13" id="KW-1185">Reference proteome</keyword>
<evidence type="ECO:0000256" key="4">
    <source>
        <dbReference type="ARBA" id="ARBA00022737"/>
    </source>
</evidence>
<gene>
    <name evidence="12" type="ORF">PXEA_LOCUS8561</name>
</gene>
<dbReference type="GO" id="GO:1905941">
    <property type="term" value="P:positive regulation of gonad development"/>
    <property type="evidence" value="ECO:0007669"/>
    <property type="project" value="UniProtKB-ARBA"/>
</dbReference>
<dbReference type="Proteomes" id="UP000784294">
    <property type="component" value="Unassembled WGS sequence"/>
</dbReference>
<dbReference type="SMART" id="SM00116">
    <property type="entry name" value="CBS"/>
    <property type="match status" value="1"/>
</dbReference>
<dbReference type="Pfam" id="PF00571">
    <property type="entry name" value="CBS"/>
    <property type="match status" value="1"/>
</dbReference>
<reference evidence="12" key="1">
    <citation type="submission" date="2018-11" db="EMBL/GenBank/DDBJ databases">
        <authorList>
            <consortium name="Pathogen Informatics"/>
        </authorList>
    </citation>
    <scope>NUCLEOTIDE SEQUENCE</scope>
</reference>
<dbReference type="InterPro" id="IPR045095">
    <property type="entry name" value="ACDP"/>
</dbReference>
<evidence type="ECO:0000256" key="2">
    <source>
        <dbReference type="ARBA" id="ARBA00010484"/>
    </source>
</evidence>
<dbReference type="InterPro" id="IPR046342">
    <property type="entry name" value="CBS_dom_sf"/>
</dbReference>
<dbReference type="OrthoDB" id="5353557at2759"/>
<dbReference type="SUPFAM" id="SSF54631">
    <property type="entry name" value="CBS-domain pair"/>
    <property type="match status" value="1"/>
</dbReference>
<feature type="transmembrane region" description="Helical" evidence="9">
    <location>
        <begin position="190"/>
        <end position="210"/>
    </location>
</feature>
<dbReference type="InterPro" id="IPR000644">
    <property type="entry name" value="CBS_dom"/>
</dbReference>
<organism evidence="12 13">
    <name type="scientific">Protopolystoma xenopodis</name>
    <dbReference type="NCBI Taxonomy" id="117903"/>
    <lineage>
        <taxon>Eukaryota</taxon>
        <taxon>Metazoa</taxon>
        <taxon>Spiralia</taxon>
        <taxon>Lophotrochozoa</taxon>
        <taxon>Platyhelminthes</taxon>
        <taxon>Monogenea</taxon>
        <taxon>Polyopisthocotylea</taxon>
        <taxon>Polystomatidea</taxon>
        <taxon>Polystomatidae</taxon>
        <taxon>Protopolystoma</taxon>
    </lineage>
</organism>
<protein>
    <recommendedName>
        <fullName evidence="14">CNNM transmembrane domain-containing protein</fullName>
    </recommendedName>
</protein>
<evidence type="ECO:0000259" key="10">
    <source>
        <dbReference type="PROSITE" id="PS51371"/>
    </source>
</evidence>
<dbReference type="InterPro" id="IPR002550">
    <property type="entry name" value="CNNM"/>
</dbReference>
<keyword evidence="3 8" id="KW-0812">Transmembrane</keyword>
<dbReference type="Gene3D" id="3.10.580.10">
    <property type="entry name" value="CBS-domain"/>
    <property type="match status" value="1"/>
</dbReference>
<dbReference type="PANTHER" id="PTHR12064">
    <property type="entry name" value="METAL TRANSPORTER CNNM"/>
    <property type="match status" value="1"/>
</dbReference>
<evidence type="ECO:0000313" key="12">
    <source>
        <dbReference type="EMBL" id="VEL15121.1"/>
    </source>
</evidence>
<dbReference type="PANTHER" id="PTHR12064:SF94">
    <property type="entry name" value="UNEXTENDED PROTEIN"/>
    <property type="match status" value="1"/>
</dbReference>
<dbReference type="GO" id="GO:0010960">
    <property type="term" value="P:magnesium ion homeostasis"/>
    <property type="evidence" value="ECO:0007669"/>
    <property type="project" value="InterPro"/>
</dbReference>
<keyword evidence="7" id="KW-0129">CBS domain</keyword>
<dbReference type="AlphaFoldDB" id="A0A3S5FCW5"/>
<evidence type="ECO:0000313" key="13">
    <source>
        <dbReference type="Proteomes" id="UP000784294"/>
    </source>
</evidence>
<dbReference type="FunFam" id="3.10.580.10:FF:000006">
    <property type="entry name" value="DUF21 and CBS domain protein"/>
    <property type="match status" value="1"/>
</dbReference>
<feature type="domain" description="CBS" evidence="10">
    <location>
        <begin position="369"/>
        <end position="435"/>
    </location>
</feature>
<accession>A0A3S5FCW5</accession>
<dbReference type="CDD" id="cd04590">
    <property type="entry name" value="CBS_pair_CorC_HlyC_assoc"/>
    <property type="match status" value="1"/>
</dbReference>
<evidence type="ECO:0000256" key="9">
    <source>
        <dbReference type="SAM" id="Phobius"/>
    </source>
</evidence>
<sequence length="461" mass="51932">MPVKFGETYKLRLFGTSLSTISKIAFIEDLPQTIKLCEDNLFSPAFYLFQIDENMAIVNASFTRAILKPVCLLMCSYDPKSKLWVYENHTYPRGIILSPSYPNFFIVILVFVLFILLLFSALFSGINIAFVGLDKVVIQIYLSAGSAEEKLQAAAVLPALERSNHLLCAIIFSNVLTNVSFSIVADSLIASHYVSIIFATIVLVFFGELLPQVICSKYPLLVVSKTIWITKFLLLATSPLTYPMGYIFDKCVGQYMGLSLGREKLVALVRAEALSGYVDMDEVKIITGALSLFKKTVKDIMTPLEHIFMISYNACLDFDMTNEIIANGFTRIPVYEGTRQNIRGLLNVKDLAFVDPNDKILVSTICNFYNRKFIVVSKDAQIRVMLNLFKKAGSSHIAIIKERYTDGQESHERIIGMITLEDVIEEILQEEIIDETDIINFLNIPMVGVGLHQELHRFVLM</sequence>
<keyword evidence="6 8" id="KW-0472">Membrane</keyword>
<dbReference type="GO" id="GO:0040018">
    <property type="term" value="P:positive regulation of multicellular organism growth"/>
    <property type="evidence" value="ECO:0007669"/>
    <property type="project" value="UniProtKB-ARBA"/>
</dbReference>
<comment type="subcellular location">
    <subcellularLocation>
        <location evidence="1">Membrane</location>
        <topology evidence="1">Multi-pass membrane protein</topology>
    </subcellularLocation>
</comment>
<name>A0A3S5FCW5_9PLAT</name>
<feature type="domain" description="CNNM transmembrane" evidence="11">
    <location>
        <begin position="102"/>
        <end position="282"/>
    </location>
</feature>
<evidence type="ECO:0000256" key="1">
    <source>
        <dbReference type="ARBA" id="ARBA00004141"/>
    </source>
</evidence>
<evidence type="ECO:0000256" key="8">
    <source>
        <dbReference type="PROSITE-ProRule" id="PRU01193"/>
    </source>
</evidence>
<dbReference type="GO" id="GO:0022857">
    <property type="term" value="F:transmembrane transporter activity"/>
    <property type="evidence" value="ECO:0007669"/>
    <property type="project" value="TreeGrafter"/>
</dbReference>